<name>A0A8X7N7V4_9BASI</name>
<proteinExistence type="predicted"/>
<feature type="compositionally biased region" description="Polar residues" evidence="1">
    <location>
        <begin position="421"/>
        <end position="459"/>
    </location>
</feature>
<gene>
    <name evidence="3" type="ORF">A4X09_0g3589</name>
</gene>
<keyword evidence="2" id="KW-0472">Membrane</keyword>
<accession>A0A8X7N7V4</accession>
<dbReference type="EMBL" id="LWDG02000131">
    <property type="protein sequence ID" value="KAE8268756.1"/>
    <property type="molecule type" value="Genomic_DNA"/>
</dbReference>
<feature type="region of interest" description="Disordered" evidence="1">
    <location>
        <begin position="383"/>
        <end position="461"/>
    </location>
</feature>
<keyword evidence="2" id="KW-1133">Transmembrane helix</keyword>
<sequence length="525" mass="57105">MSSSILTTTTTTILSAASSPTASSLASASAPTDDPYYLLYMGVQATIPFALRNMAVQVALSSVVFTLYMILVFISHTRQRRTWTFALASLVFALFFATAFTNSIQLAHALENPGHKVEMGIEFGDVVLTLCLPWIGDWLVWLRMISLWPAEHRTRPAYLLMFGTPVVIKVFRFGILCALLNKLYGQMATSMNASDLYAKVWPLSWLTWAEYGAMLVDVFICSAICIARLTALMTPSHSERRSFALQSRLRLLLTNTVSSFILPVISAVVMIILGSRKNFDPYATMTKVNAGVTAINVLIAIIIPIVQHKSAEDQGHSSENHANSYIRNKMRSARGGTMNSGSRRNPAMGSADNTNSRPLNGIMQTTLEEAFVDHLDYGVQPYSPGFGSAEKKSPTQETFGDGGDEDGLGLKADGGGGGGNRSRNLSNLSATTTTMTNVPSLPNNDSGHLAQQSGDQTGDTVAASLPRSYASSTDMERAALHRHTSSQHQEMEMYRPSTAATGVTMADIDTRDVLRTMPRLSRFGQ</sequence>
<dbReference type="Proteomes" id="UP000078113">
    <property type="component" value="Unassembled WGS sequence"/>
</dbReference>
<keyword evidence="2" id="KW-0812">Transmembrane</keyword>
<feature type="transmembrane region" description="Helical" evidence="2">
    <location>
        <begin position="252"/>
        <end position="273"/>
    </location>
</feature>
<feature type="transmembrane region" description="Helical" evidence="2">
    <location>
        <begin position="288"/>
        <end position="306"/>
    </location>
</feature>
<reference evidence="3" key="1">
    <citation type="submission" date="2016-04" db="EMBL/GenBank/DDBJ databases">
        <authorList>
            <person name="Nguyen H.D."/>
            <person name="Samba Siva P."/>
            <person name="Cullis J."/>
            <person name="Levesque C.A."/>
            <person name="Hambleton S."/>
        </authorList>
    </citation>
    <scope>NUCLEOTIDE SEQUENCE</scope>
    <source>
        <strain evidence="3">DAOMC 236422</strain>
    </source>
</reference>
<protein>
    <submittedName>
        <fullName evidence="3">Uncharacterized protein</fullName>
    </submittedName>
</protein>
<feature type="region of interest" description="Disordered" evidence="1">
    <location>
        <begin position="331"/>
        <end position="359"/>
    </location>
</feature>
<keyword evidence="4" id="KW-1185">Reference proteome</keyword>
<evidence type="ECO:0000313" key="3">
    <source>
        <dbReference type="EMBL" id="KAE8268756.1"/>
    </source>
</evidence>
<feature type="transmembrane region" description="Helical" evidence="2">
    <location>
        <begin position="211"/>
        <end position="231"/>
    </location>
</feature>
<organism evidence="3 4">
    <name type="scientific">Tilletia walkeri</name>
    <dbReference type="NCBI Taxonomy" id="117179"/>
    <lineage>
        <taxon>Eukaryota</taxon>
        <taxon>Fungi</taxon>
        <taxon>Dikarya</taxon>
        <taxon>Basidiomycota</taxon>
        <taxon>Ustilaginomycotina</taxon>
        <taxon>Exobasidiomycetes</taxon>
        <taxon>Tilletiales</taxon>
        <taxon>Tilletiaceae</taxon>
        <taxon>Tilletia</taxon>
    </lineage>
</organism>
<dbReference type="AlphaFoldDB" id="A0A8X7N7V4"/>
<feature type="transmembrane region" description="Helical" evidence="2">
    <location>
        <begin position="86"/>
        <end position="106"/>
    </location>
</feature>
<evidence type="ECO:0000313" key="4">
    <source>
        <dbReference type="Proteomes" id="UP000078113"/>
    </source>
</evidence>
<reference evidence="3" key="2">
    <citation type="journal article" date="2019" name="IMA Fungus">
        <title>Genome sequencing and comparison of five Tilletia species to identify candidate genes for the detection of regulated species infecting wheat.</title>
        <authorList>
            <person name="Nguyen H.D.T."/>
            <person name="Sultana T."/>
            <person name="Kesanakurti P."/>
            <person name="Hambleton S."/>
        </authorList>
    </citation>
    <scope>NUCLEOTIDE SEQUENCE</scope>
    <source>
        <strain evidence="3">DAOMC 236422</strain>
    </source>
</reference>
<evidence type="ECO:0000256" key="2">
    <source>
        <dbReference type="SAM" id="Phobius"/>
    </source>
</evidence>
<evidence type="ECO:0000256" key="1">
    <source>
        <dbReference type="SAM" id="MobiDB-lite"/>
    </source>
</evidence>
<comment type="caution">
    <text evidence="3">The sequence shown here is derived from an EMBL/GenBank/DDBJ whole genome shotgun (WGS) entry which is preliminary data.</text>
</comment>
<feature type="transmembrane region" description="Helical" evidence="2">
    <location>
        <begin position="157"/>
        <end position="181"/>
    </location>
</feature>
<feature type="transmembrane region" description="Helical" evidence="2">
    <location>
        <begin position="126"/>
        <end position="145"/>
    </location>
</feature>
<feature type="transmembrane region" description="Helical" evidence="2">
    <location>
        <begin position="54"/>
        <end position="74"/>
    </location>
</feature>